<reference evidence="1" key="2">
    <citation type="submission" date="2021-09" db="EMBL/GenBank/DDBJ databases">
        <authorList>
            <person name="Gilroy R."/>
        </authorList>
    </citation>
    <scope>NUCLEOTIDE SEQUENCE</scope>
    <source>
        <strain evidence="1">ChiGjej2B2-19336</strain>
    </source>
</reference>
<evidence type="ECO:0000313" key="2">
    <source>
        <dbReference type="Proteomes" id="UP000698963"/>
    </source>
</evidence>
<sequence>MFRDEVMDDVRAVFMMLDEFGEEIDFDGHTVRAVIDDSHAAISTGGSQGFSDASALGLLKEVRTLYMEDSITPRPVPEQLVTINGERWQIGPDDTSVKEEMGVLVLELQRAYS</sequence>
<dbReference type="AlphaFoldDB" id="A0A921AXZ3"/>
<reference evidence="1" key="1">
    <citation type="journal article" date="2021" name="PeerJ">
        <title>Extensive microbial diversity within the chicken gut microbiome revealed by metagenomics and culture.</title>
        <authorList>
            <person name="Gilroy R."/>
            <person name="Ravi A."/>
            <person name="Getino M."/>
            <person name="Pursley I."/>
            <person name="Horton D.L."/>
            <person name="Alikhan N.F."/>
            <person name="Baker D."/>
            <person name="Gharbi K."/>
            <person name="Hall N."/>
            <person name="Watson M."/>
            <person name="Adriaenssens E.M."/>
            <person name="Foster-Nyarko E."/>
            <person name="Jarju S."/>
            <person name="Secka A."/>
            <person name="Antonio M."/>
            <person name="Oren A."/>
            <person name="Chaudhuri R.R."/>
            <person name="La Ragione R."/>
            <person name="Hildebrand F."/>
            <person name="Pallen M.J."/>
        </authorList>
    </citation>
    <scope>NUCLEOTIDE SEQUENCE</scope>
    <source>
        <strain evidence="1">ChiGjej2B2-19336</strain>
    </source>
</reference>
<dbReference type="RefSeq" id="WP_304122878.1">
    <property type="nucleotide sequence ID" value="NZ_DYZA01000187.1"/>
</dbReference>
<name>A0A921AXZ3_9BACT</name>
<organism evidence="1 2">
    <name type="scientific">Mailhella massiliensis</name>
    <dbReference type="NCBI Taxonomy" id="1903261"/>
    <lineage>
        <taxon>Bacteria</taxon>
        <taxon>Pseudomonadati</taxon>
        <taxon>Thermodesulfobacteriota</taxon>
        <taxon>Desulfovibrionia</taxon>
        <taxon>Desulfovibrionales</taxon>
        <taxon>Desulfovibrionaceae</taxon>
        <taxon>Mailhella</taxon>
    </lineage>
</organism>
<dbReference type="Proteomes" id="UP000698963">
    <property type="component" value="Unassembled WGS sequence"/>
</dbReference>
<proteinExistence type="predicted"/>
<comment type="caution">
    <text evidence="1">The sequence shown here is derived from an EMBL/GenBank/DDBJ whole genome shotgun (WGS) entry which is preliminary data.</text>
</comment>
<accession>A0A921AXZ3</accession>
<dbReference type="EMBL" id="DYZA01000187">
    <property type="protein sequence ID" value="HJD97828.1"/>
    <property type="molecule type" value="Genomic_DNA"/>
</dbReference>
<evidence type="ECO:0000313" key="1">
    <source>
        <dbReference type="EMBL" id="HJD97828.1"/>
    </source>
</evidence>
<protein>
    <submittedName>
        <fullName evidence="1">Uncharacterized protein</fullName>
    </submittedName>
</protein>
<gene>
    <name evidence="1" type="ORF">K8W16_09310</name>
</gene>